<evidence type="ECO:0000313" key="2">
    <source>
        <dbReference type="EMBL" id="KXS13998.1"/>
    </source>
</evidence>
<accession>A0A139ABA7</accession>
<keyword evidence="3" id="KW-1185">Reference proteome</keyword>
<name>A0A139ABA7_GONPJ</name>
<evidence type="ECO:0000256" key="1">
    <source>
        <dbReference type="SAM" id="SignalP"/>
    </source>
</evidence>
<proteinExistence type="predicted"/>
<feature type="chain" id="PRO_5007296083" evidence="1">
    <location>
        <begin position="20"/>
        <end position="185"/>
    </location>
</feature>
<keyword evidence="1" id="KW-0732">Signal</keyword>
<reference evidence="2 3" key="1">
    <citation type="journal article" date="2015" name="Genome Biol. Evol.">
        <title>Phylogenomic analyses indicate that early fungi evolved digesting cell walls of algal ancestors of land plants.</title>
        <authorList>
            <person name="Chang Y."/>
            <person name="Wang S."/>
            <person name="Sekimoto S."/>
            <person name="Aerts A.L."/>
            <person name="Choi C."/>
            <person name="Clum A."/>
            <person name="LaButti K.M."/>
            <person name="Lindquist E.A."/>
            <person name="Yee Ngan C."/>
            <person name="Ohm R.A."/>
            <person name="Salamov A.A."/>
            <person name="Grigoriev I.V."/>
            <person name="Spatafora J.W."/>
            <person name="Berbee M.L."/>
        </authorList>
    </citation>
    <scope>NUCLEOTIDE SEQUENCE [LARGE SCALE GENOMIC DNA]</scope>
    <source>
        <strain evidence="2 3">JEL478</strain>
    </source>
</reference>
<protein>
    <submittedName>
        <fullName evidence="2">Uncharacterized protein</fullName>
    </submittedName>
</protein>
<evidence type="ECO:0000313" key="3">
    <source>
        <dbReference type="Proteomes" id="UP000070544"/>
    </source>
</evidence>
<organism evidence="2 3">
    <name type="scientific">Gonapodya prolifera (strain JEL478)</name>
    <name type="common">Monoblepharis prolifera</name>
    <dbReference type="NCBI Taxonomy" id="1344416"/>
    <lineage>
        <taxon>Eukaryota</taxon>
        <taxon>Fungi</taxon>
        <taxon>Fungi incertae sedis</taxon>
        <taxon>Chytridiomycota</taxon>
        <taxon>Chytridiomycota incertae sedis</taxon>
        <taxon>Monoblepharidomycetes</taxon>
        <taxon>Monoblepharidales</taxon>
        <taxon>Gonapodyaceae</taxon>
        <taxon>Gonapodya</taxon>
    </lineage>
</organism>
<dbReference type="AlphaFoldDB" id="A0A139ABA7"/>
<dbReference type="Proteomes" id="UP000070544">
    <property type="component" value="Unassembled WGS sequence"/>
</dbReference>
<dbReference type="EMBL" id="KQ965772">
    <property type="protein sequence ID" value="KXS13998.1"/>
    <property type="molecule type" value="Genomic_DNA"/>
</dbReference>
<sequence length="185" mass="19176">MRLLHTLLPIVLLATGATCLRGAVPLAAWSGVGASTASPVVFANEHTLTSQLSPLVDALQCGGVVLVVEQEGVKLKDLAGGKHSCVKRSLDLATTSLQIPHLVSDRSIPHVVDGIVGGACANVKRGVVATSHPLPAISTTYLTLLTLHLTASPDADSILEKTLEELADAVGEKFVVVFAGVVDEY</sequence>
<gene>
    <name evidence="2" type="ORF">M427DRAFT_356774</name>
</gene>
<feature type="signal peptide" evidence="1">
    <location>
        <begin position="1"/>
        <end position="19"/>
    </location>
</feature>